<reference evidence="1" key="1">
    <citation type="submission" date="2014-11" db="EMBL/GenBank/DDBJ databases">
        <authorList>
            <person name="Amaro Gonzalez C."/>
        </authorList>
    </citation>
    <scope>NUCLEOTIDE SEQUENCE</scope>
</reference>
<sequence>MMIRTVKPSVSVHRVEPMTVHSWFPLPLRKTKIESTSQSARPKAQMVKVYWTK</sequence>
<protein>
    <submittedName>
        <fullName evidence="1">Uncharacterized protein</fullName>
    </submittedName>
</protein>
<dbReference type="AlphaFoldDB" id="A0A0E9UZ81"/>
<evidence type="ECO:0000313" key="1">
    <source>
        <dbReference type="EMBL" id="JAH71112.1"/>
    </source>
</evidence>
<dbReference type="EMBL" id="GBXM01037465">
    <property type="protein sequence ID" value="JAH71112.1"/>
    <property type="molecule type" value="Transcribed_RNA"/>
</dbReference>
<name>A0A0E9UZ81_ANGAN</name>
<organism evidence="1">
    <name type="scientific">Anguilla anguilla</name>
    <name type="common">European freshwater eel</name>
    <name type="synonym">Muraena anguilla</name>
    <dbReference type="NCBI Taxonomy" id="7936"/>
    <lineage>
        <taxon>Eukaryota</taxon>
        <taxon>Metazoa</taxon>
        <taxon>Chordata</taxon>
        <taxon>Craniata</taxon>
        <taxon>Vertebrata</taxon>
        <taxon>Euteleostomi</taxon>
        <taxon>Actinopterygii</taxon>
        <taxon>Neopterygii</taxon>
        <taxon>Teleostei</taxon>
        <taxon>Anguilliformes</taxon>
        <taxon>Anguillidae</taxon>
        <taxon>Anguilla</taxon>
    </lineage>
</organism>
<proteinExistence type="predicted"/>
<reference evidence="1" key="2">
    <citation type="journal article" date="2015" name="Fish Shellfish Immunol.">
        <title>Early steps in the European eel (Anguilla anguilla)-Vibrio vulnificus interaction in the gills: Role of the RtxA13 toxin.</title>
        <authorList>
            <person name="Callol A."/>
            <person name="Pajuelo D."/>
            <person name="Ebbesson L."/>
            <person name="Teles M."/>
            <person name="MacKenzie S."/>
            <person name="Amaro C."/>
        </authorList>
    </citation>
    <scope>NUCLEOTIDE SEQUENCE</scope>
</reference>
<accession>A0A0E9UZ81</accession>